<reference evidence="16 17" key="1">
    <citation type="submission" date="2020-03" db="EMBL/GenBank/DDBJ databases">
        <title>Weissella sp. nov., isolated from Cybister lewisianus.</title>
        <authorList>
            <person name="Hyun D.-W."/>
            <person name="Bae J.-W."/>
        </authorList>
    </citation>
    <scope>NUCLEOTIDE SEQUENCE [LARGE SCALE GENOMIC DNA]</scope>
    <source>
        <strain evidence="16 17">HDW19</strain>
    </source>
</reference>
<dbReference type="EMBL" id="CP049888">
    <property type="protein sequence ID" value="QIL50197.1"/>
    <property type="molecule type" value="Genomic_DNA"/>
</dbReference>
<dbReference type="GO" id="GO:0000049">
    <property type="term" value="F:tRNA binding"/>
    <property type="evidence" value="ECO:0007669"/>
    <property type="project" value="TreeGrafter"/>
</dbReference>
<feature type="binding site" evidence="14">
    <location>
        <position position="112"/>
    </location>
    <ligand>
        <name>ATP</name>
        <dbReference type="ChEBI" id="CHEBI:30616"/>
    </ligand>
</feature>
<keyword evidence="10 13" id="KW-0067">ATP-binding</keyword>
<evidence type="ECO:0000256" key="9">
    <source>
        <dbReference type="ARBA" id="ARBA00022741"/>
    </source>
</evidence>
<dbReference type="PANTHER" id="PTHR17490:SF16">
    <property type="entry name" value="THREONYLCARBAMOYL-AMP SYNTHASE"/>
    <property type="match status" value="1"/>
</dbReference>
<dbReference type="InterPro" id="IPR005145">
    <property type="entry name" value="Sua5_C"/>
</dbReference>
<dbReference type="Pfam" id="PF03481">
    <property type="entry name" value="Sua5_C"/>
    <property type="match status" value="1"/>
</dbReference>
<feature type="binding site" evidence="14">
    <location>
        <position position="176"/>
    </location>
    <ligand>
        <name>L-threonine</name>
        <dbReference type="ChEBI" id="CHEBI:57926"/>
    </ligand>
</feature>
<dbReference type="InterPro" id="IPR017945">
    <property type="entry name" value="DHBP_synth_RibB-like_a/b_dom"/>
</dbReference>
<evidence type="ECO:0000256" key="8">
    <source>
        <dbReference type="ARBA" id="ARBA00022695"/>
    </source>
</evidence>
<dbReference type="InterPro" id="IPR010923">
    <property type="entry name" value="T(6)A37_SUA5"/>
</dbReference>
<dbReference type="GO" id="GO:0061710">
    <property type="term" value="F:L-threonylcarbamoyladenylate synthase"/>
    <property type="evidence" value="ECO:0007669"/>
    <property type="project" value="UniProtKB-EC"/>
</dbReference>
<feature type="binding site" evidence="14">
    <location>
        <position position="53"/>
    </location>
    <ligand>
        <name>ATP</name>
        <dbReference type="ChEBI" id="CHEBI:30616"/>
    </ligand>
</feature>
<organism evidence="16 17">
    <name type="scientific">Weissella coleopterorum</name>
    <dbReference type="NCBI Taxonomy" id="2714949"/>
    <lineage>
        <taxon>Bacteria</taxon>
        <taxon>Bacillati</taxon>
        <taxon>Bacillota</taxon>
        <taxon>Bacilli</taxon>
        <taxon>Lactobacillales</taxon>
        <taxon>Lactobacillaceae</taxon>
        <taxon>Weissella</taxon>
    </lineage>
</organism>
<keyword evidence="9 13" id="KW-0547">Nucleotide-binding</keyword>
<dbReference type="PROSITE" id="PS51163">
    <property type="entry name" value="YRDC"/>
    <property type="match status" value="1"/>
</dbReference>
<feature type="domain" description="YrdC-like" evidence="15">
    <location>
        <begin position="8"/>
        <end position="194"/>
    </location>
</feature>
<dbReference type="GO" id="GO:0005524">
    <property type="term" value="F:ATP binding"/>
    <property type="evidence" value="ECO:0007669"/>
    <property type="project" value="UniProtKB-UniRule"/>
</dbReference>
<evidence type="ECO:0000256" key="6">
    <source>
        <dbReference type="ARBA" id="ARBA00022679"/>
    </source>
</evidence>
<keyword evidence="8 13" id="KW-0548">Nucleotidyltransferase</keyword>
<evidence type="ECO:0000256" key="5">
    <source>
        <dbReference type="ARBA" id="ARBA00022490"/>
    </source>
</evidence>
<feature type="binding site" evidence="14">
    <location>
        <position position="146"/>
    </location>
    <ligand>
        <name>ATP</name>
        <dbReference type="ChEBI" id="CHEBI:30616"/>
    </ligand>
</feature>
<dbReference type="PANTHER" id="PTHR17490">
    <property type="entry name" value="SUA5"/>
    <property type="match status" value="1"/>
</dbReference>
<feature type="binding site" evidence="14">
    <location>
        <position position="30"/>
    </location>
    <ligand>
        <name>L-threonine</name>
        <dbReference type="ChEBI" id="CHEBI:57926"/>
    </ligand>
</feature>
<dbReference type="Gene3D" id="3.40.50.11030">
    <property type="entry name" value="Threonylcarbamoyl-AMP synthase, C-terminal domain"/>
    <property type="match status" value="1"/>
</dbReference>
<proteinExistence type="inferred from homology"/>
<feature type="binding site" evidence="14">
    <location>
        <position position="230"/>
    </location>
    <ligand>
        <name>ATP</name>
        <dbReference type="ChEBI" id="CHEBI:30616"/>
    </ligand>
</feature>
<evidence type="ECO:0000256" key="2">
    <source>
        <dbReference type="ARBA" id="ARBA00007663"/>
    </source>
</evidence>
<keyword evidence="5 13" id="KW-0963">Cytoplasm</keyword>
<dbReference type="SUPFAM" id="SSF55821">
    <property type="entry name" value="YrdC/RibB"/>
    <property type="match status" value="1"/>
</dbReference>
<keyword evidence="7 13" id="KW-0819">tRNA processing</keyword>
<dbReference type="InterPro" id="IPR038385">
    <property type="entry name" value="Sua5/YwlC_C"/>
</dbReference>
<evidence type="ECO:0000256" key="3">
    <source>
        <dbReference type="ARBA" id="ARBA00012584"/>
    </source>
</evidence>
<dbReference type="GO" id="GO:0008033">
    <property type="term" value="P:tRNA processing"/>
    <property type="evidence" value="ECO:0007669"/>
    <property type="project" value="UniProtKB-KW"/>
</dbReference>
<dbReference type="PIRSF" id="PIRSF004930">
    <property type="entry name" value="Tln_factor_SUA5"/>
    <property type="match status" value="1"/>
</dbReference>
<dbReference type="Proteomes" id="UP000500741">
    <property type="component" value="Chromosome"/>
</dbReference>
<dbReference type="GO" id="GO:0003725">
    <property type="term" value="F:double-stranded RNA binding"/>
    <property type="evidence" value="ECO:0007669"/>
    <property type="project" value="UniProtKB-UniRule"/>
</dbReference>
<dbReference type="Pfam" id="PF01300">
    <property type="entry name" value="Sua5_yciO_yrdC"/>
    <property type="match status" value="1"/>
</dbReference>
<evidence type="ECO:0000256" key="10">
    <source>
        <dbReference type="ARBA" id="ARBA00022840"/>
    </source>
</evidence>
<dbReference type="GO" id="GO:0006450">
    <property type="term" value="P:regulation of translational fidelity"/>
    <property type="evidence" value="ECO:0007669"/>
    <property type="project" value="TreeGrafter"/>
</dbReference>
<evidence type="ECO:0000256" key="13">
    <source>
        <dbReference type="PIRNR" id="PIRNR004930"/>
    </source>
</evidence>
<accession>A0A6G8AYY1</accession>
<dbReference type="FunFam" id="3.90.870.10:FF:000009">
    <property type="entry name" value="Threonylcarbamoyl-AMP synthase, putative"/>
    <property type="match status" value="1"/>
</dbReference>
<protein>
    <recommendedName>
        <fullName evidence="4 13">Threonylcarbamoyl-AMP synthase</fullName>
        <shortName evidence="13">TC-AMP synthase</shortName>
        <ecNumber evidence="3 13">2.7.7.87</ecNumber>
    </recommendedName>
    <alternativeName>
        <fullName evidence="11 13">L-threonylcarbamoyladenylate synthase</fullName>
    </alternativeName>
</protein>
<evidence type="ECO:0000256" key="7">
    <source>
        <dbReference type="ARBA" id="ARBA00022694"/>
    </source>
</evidence>
<dbReference type="EC" id="2.7.7.87" evidence="3 13"/>
<dbReference type="RefSeq" id="WP_166009563.1">
    <property type="nucleotide sequence ID" value="NZ_CP049888.1"/>
</dbReference>
<sequence>METKIWKKTELAEAAKVLKKGQLVAFPTETVYGLGADALNEKAVSKVYTAKGRPSDNPLIVHVAHPQAVQNYAQVSPRAQKLMDAFWPGPLTIILPVKPGQLSEKVTGGLQTVASRMPDNALTRELIDQVGSPLVGPSANTSGKPSPTIATHVYHDLHGKIAGVVDDGATQIGVESTVLDLSTSQAAILRPGKITASQLETVLGENVDTSEHHVAADEAPKAPGMKYRHYAPDKAVYMVKDEDWTQAIIWAQSQLEPVGLMLSDQMIEQHQLAGMDFVWPLGPNGVSAATKLFSGLRNFDDQKDVKIILVAEMSHEAANAAYNNRLAKAAGQQYFDAQEMMEF</sequence>
<dbReference type="NCBIfam" id="TIGR00057">
    <property type="entry name" value="L-threonylcarbamoyladenylate synthase"/>
    <property type="match status" value="1"/>
</dbReference>
<comment type="function">
    <text evidence="13">Required for the formation of a threonylcarbamoyl group on adenosine at position 37 (t(6)A37) in tRNAs that read codons beginning with adenine.</text>
</comment>
<evidence type="ECO:0000313" key="17">
    <source>
        <dbReference type="Proteomes" id="UP000500741"/>
    </source>
</evidence>
<comment type="catalytic activity">
    <reaction evidence="12 13">
        <text>L-threonine + hydrogencarbonate + ATP = L-threonylcarbamoyladenylate + diphosphate + H2O</text>
        <dbReference type="Rhea" id="RHEA:36407"/>
        <dbReference type="ChEBI" id="CHEBI:15377"/>
        <dbReference type="ChEBI" id="CHEBI:17544"/>
        <dbReference type="ChEBI" id="CHEBI:30616"/>
        <dbReference type="ChEBI" id="CHEBI:33019"/>
        <dbReference type="ChEBI" id="CHEBI:57926"/>
        <dbReference type="ChEBI" id="CHEBI:73682"/>
        <dbReference type="EC" id="2.7.7.87"/>
    </reaction>
</comment>
<evidence type="ECO:0000256" key="4">
    <source>
        <dbReference type="ARBA" id="ARBA00015492"/>
    </source>
</evidence>
<dbReference type="InterPro" id="IPR050156">
    <property type="entry name" value="TC-AMP_synthase_SUA5"/>
</dbReference>
<evidence type="ECO:0000259" key="15">
    <source>
        <dbReference type="PROSITE" id="PS51163"/>
    </source>
</evidence>
<name>A0A6G8AYY1_9LACO</name>
<feature type="binding site" evidence="14">
    <location>
        <position position="116"/>
    </location>
    <ligand>
        <name>L-threonine</name>
        <dbReference type="ChEBI" id="CHEBI:57926"/>
    </ligand>
</feature>
<feature type="binding site" evidence="14">
    <location>
        <position position="138"/>
    </location>
    <ligand>
        <name>ATP</name>
        <dbReference type="ChEBI" id="CHEBI:30616"/>
    </ligand>
</feature>
<evidence type="ECO:0000313" key="16">
    <source>
        <dbReference type="EMBL" id="QIL50197.1"/>
    </source>
</evidence>
<evidence type="ECO:0000256" key="1">
    <source>
        <dbReference type="ARBA" id="ARBA00004496"/>
    </source>
</evidence>
<keyword evidence="17" id="KW-1185">Reference proteome</keyword>
<dbReference type="AlphaFoldDB" id="A0A6G8AYY1"/>
<feature type="binding site" evidence="14">
    <location>
        <position position="190"/>
    </location>
    <ligand>
        <name>ATP</name>
        <dbReference type="ChEBI" id="CHEBI:30616"/>
    </ligand>
</feature>
<comment type="similarity">
    <text evidence="2 13">Belongs to the SUA5 family.</text>
</comment>
<dbReference type="GO" id="GO:0005737">
    <property type="term" value="C:cytoplasm"/>
    <property type="evidence" value="ECO:0007669"/>
    <property type="project" value="UniProtKB-SubCell"/>
</dbReference>
<evidence type="ECO:0000256" key="12">
    <source>
        <dbReference type="ARBA" id="ARBA00048366"/>
    </source>
</evidence>
<gene>
    <name evidence="16" type="ORF">G7084_01960</name>
</gene>
<feature type="binding site" evidence="14">
    <location>
        <position position="57"/>
    </location>
    <ligand>
        <name>ATP</name>
        <dbReference type="ChEBI" id="CHEBI:30616"/>
    </ligand>
</feature>
<dbReference type="KEGG" id="wco:G7084_01960"/>
<comment type="subcellular location">
    <subcellularLocation>
        <location evidence="1 13">Cytoplasm</location>
    </subcellularLocation>
</comment>
<keyword evidence="6 13" id="KW-0808">Transferase</keyword>
<feature type="binding site" evidence="14">
    <location>
        <position position="62"/>
    </location>
    <ligand>
        <name>L-threonine</name>
        <dbReference type="ChEBI" id="CHEBI:57926"/>
    </ligand>
</feature>
<evidence type="ECO:0000256" key="14">
    <source>
        <dbReference type="PIRSR" id="PIRSR004930-1"/>
    </source>
</evidence>
<dbReference type="InterPro" id="IPR006070">
    <property type="entry name" value="Sua5-like_dom"/>
</dbReference>
<evidence type="ECO:0000256" key="11">
    <source>
        <dbReference type="ARBA" id="ARBA00029774"/>
    </source>
</evidence>
<dbReference type="Gene3D" id="3.90.870.10">
    <property type="entry name" value="DHBP synthase"/>
    <property type="match status" value="1"/>
</dbReference>